<name>A0A7W3Y252_9ACTN</name>
<keyword evidence="3" id="KW-1185">Reference proteome</keyword>
<evidence type="ECO:0000313" key="3">
    <source>
        <dbReference type="Proteomes" id="UP000538929"/>
    </source>
</evidence>
<protein>
    <submittedName>
        <fullName evidence="2">Uncharacterized protein</fullName>
    </submittedName>
</protein>
<sequence length="57" mass="5426">MAGLPDPGGERGGQGEGGAHCGVSGAVAQCCPPRQVGGAAGSGYRVGSVSGQRFVPQ</sequence>
<dbReference type="AlphaFoldDB" id="A0A7W3Y252"/>
<dbReference type="RefSeq" id="WP_182606586.1">
    <property type="nucleotide sequence ID" value="NZ_VKHT01000379.1"/>
</dbReference>
<reference evidence="3" key="1">
    <citation type="submission" date="2019-10" db="EMBL/GenBank/DDBJ databases">
        <title>Streptomyces sp. nov., a novel actinobacterium isolated from alkaline environment.</title>
        <authorList>
            <person name="Golinska P."/>
        </authorList>
    </citation>
    <scope>NUCLEOTIDE SEQUENCE [LARGE SCALE GENOMIC DNA]</scope>
    <source>
        <strain evidence="3">DSM 42118</strain>
    </source>
</reference>
<evidence type="ECO:0000313" key="2">
    <source>
        <dbReference type="EMBL" id="MBB0245051.1"/>
    </source>
</evidence>
<dbReference type="Proteomes" id="UP000538929">
    <property type="component" value="Unassembled WGS sequence"/>
</dbReference>
<feature type="region of interest" description="Disordered" evidence="1">
    <location>
        <begin position="37"/>
        <end position="57"/>
    </location>
</feature>
<gene>
    <name evidence="2" type="ORF">FNQ90_13265</name>
</gene>
<organism evidence="2 3">
    <name type="scientific">Streptomyces alkaliphilus</name>
    <dbReference type="NCBI Taxonomy" id="1472722"/>
    <lineage>
        <taxon>Bacteria</taxon>
        <taxon>Bacillati</taxon>
        <taxon>Actinomycetota</taxon>
        <taxon>Actinomycetes</taxon>
        <taxon>Kitasatosporales</taxon>
        <taxon>Streptomycetaceae</taxon>
        <taxon>Streptomyces</taxon>
    </lineage>
</organism>
<proteinExistence type="predicted"/>
<dbReference type="EMBL" id="VKHT01000379">
    <property type="protein sequence ID" value="MBB0245051.1"/>
    <property type="molecule type" value="Genomic_DNA"/>
</dbReference>
<evidence type="ECO:0000256" key="1">
    <source>
        <dbReference type="SAM" id="MobiDB-lite"/>
    </source>
</evidence>
<accession>A0A7W3Y252</accession>
<comment type="caution">
    <text evidence="2">The sequence shown here is derived from an EMBL/GenBank/DDBJ whole genome shotgun (WGS) entry which is preliminary data.</text>
</comment>